<evidence type="ECO:0008006" key="4">
    <source>
        <dbReference type="Google" id="ProtNLM"/>
    </source>
</evidence>
<sequence>MSNKQTHIVPHQGGWASKDTGNDRASRVFDNKQDAVNWGREHSRNVESEFVIHNRNGQIGQKDSHGNDDFPPKG</sequence>
<feature type="compositionally biased region" description="Basic and acidic residues" evidence="1">
    <location>
        <begin position="20"/>
        <end position="52"/>
    </location>
</feature>
<dbReference type="AlphaFoldDB" id="A0A239B6A2"/>
<gene>
    <name evidence="2" type="ORF">SAMN04488503_2457</name>
</gene>
<feature type="compositionally biased region" description="Basic and acidic residues" evidence="1">
    <location>
        <begin position="62"/>
        <end position="74"/>
    </location>
</feature>
<accession>A0A239B6A2</accession>
<dbReference type="Pfam" id="PF09954">
    <property type="entry name" value="DUF2188"/>
    <property type="match status" value="1"/>
</dbReference>
<evidence type="ECO:0000313" key="2">
    <source>
        <dbReference type="EMBL" id="SNS03309.1"/>
    </source>
</evidence>
<dbReference type="RefSeq" id="WP_089274646.1">
    <property type="nucleotide sequence ID" value="NZ_FZOC01000004.1"/>
</dbReference>
<evidence type="ECO:0000256" key="1">
    <source>
        <dbReference type="SAM" id="MobiDB-lite"/>
    </source>
</evidence>
<protein>
    <recommendedName>
        <fullName evidence="4">DUF2188 domain-containing protein</fullName>
    </recommendedName>
</protein>
<dbReference type="OrthoDB" id="8858565at2"/>
<dbReference type="EMBL" id="FZOC01000004">
    <property type="protein sequence ID" value="SNS03309.1"/>
    <property type="molecule type" value="Genomic_DNA"/>
</dbReference>
<dbReference type="Proteomes" id="UP000198324">
    <property type="component" value="Unassembled WGS sequence"/>
</dbReference>
<proteinExistence type="predicted"/>
<feature type="region of interest" description="Disordered" evidence="1">
    <location>
        <begin position="1"/>
        <end position="74"/>
    </location>
</feature>
<keyword evidence="3" id="KW-1185">Reference proteome</keyword>
<organism evidence="2 3">
    <name type="scientific">Humidesulfovibrio mexicanus</name>
    <dbReference type="NCBI Taxonomy" id="147047"/>
    <lineage>
        <taxon>Bacteria</taxon>
        <taxon>Pseudomonadati</taxon>
        <taxon>Thermodesulfobacteriota</taxon>
        <taxon>Desulfovibrionia</taxon>
        <taxon>Desulfovibrionales</taxon>
        <taxon>Desulfovibrionaceae</taxon>
        <taxon>Humidesulfovibrio</taxon>
    </lineage>
</organism>
<evidence type="ECO:0000313" key="3">
    <source>
        <dbReference type="Proteomes" id="UP000198324"/>
    </source>
</evidence>
<reference evidence="2 3" key="1">
    <citation type="submission" date="2017-06" db="EMBL/GenBank/DDBJ databases">
        <authorList>
            <person name="Kim H.J."/>
            <person name="Triplett B.A."/>
        </authorList>
    </citation>
    <scope>NUCLEOTIDE SEQUENCE [LARGE SCALE GENOMIC DNA]</scope>
    <source>
        <strain evidence="2 3">DSM 13116</strain>
    </source>
</reference>
<dbReference type="InterPro" id="IPR018691">
    <property type="entry name" value="DUF2188"/>
</dbReference>
<name>A0A239B6A2_9BACT</name>